<name>A0ACC3YC70_COLTU</name>
<evidence type="ECO:0000313" key="2">
    <source>
        <dbReference type="Proteomes" id="UP000805649"/>
    </source>
</evidence>
<dbReference type="Proteomes" id="UP000805649">
    <property type="component" value="Unassembled WGS sequence"/>
</dbReference>
<keyword evidence="2" id="KW-1185">Reference proteome</keyword>
<gene>
    <name evidence="1" type="ORF">CTRU02_215603</name>
</gene>
<evidence type="ECO:0000313" key="1">
    <source>
        <dbReference type="EMBL" id="KAL0929437.1"/>
    </source>
</evidence>
<comment type="caution">
    <text evidence="1">The sequence shown here is derived from an EMBL/GenBank/DDBJ whole genome shotgun (WGS) entry which is preliminary data.</text>
</comment>
<protein>
    <submittedName>
        <fullName evidence="1">Uncharacterized protein</fullName>
    </submittedName>
</protein>
<organism evidence="1 2">
    <name type="scientific">Colletotrichum truncatum</name>
    <name type="common">Anthracnose fungus</name>
    <name type="synonym">Colletotrichum capsici</name>
    <dbReference type="NCBI Taxonomy" id="5467"/>
    <lineage>
        <taxon>Eukaryota</taxon>
        <taxon>Fungi</taxon>
        <taxon>Dikarya</taxon>
        <taxon>Ascomycota</taxon>
        <taxon>Pezizomycotina</taxon>
        <taxon>Sordariomycetes</taxon>
        <taxon>Hypocreomycetidae</taxon>
        <taxon>Glomerellales</taxon>
        <taxon>Glomerellaceae</taxon>
        <taxon>Colletotrichum</taxon>
        <taxon>Colletotrichum truncatum species complex</taxon>
    </lineage>
</organism>
<reference evidence="1 2" key="1">
    <citation type="journal article" date="2020" name="Phytopathology">
        <title>Genome Sequence Resources of Colletotrichum truncatum, C. plurivorum, C. musicola, and C. sojae: Four Species Pathogenic to Soybean (Glycine max).</title>
        <authorList>
            <person name="Rogerio F."/>
            <person name="Boufleur T.R."/>
            <person name="Ciampi-Guillardi M."/>
            <person name="Sukno S.A."/>
            <person name="Thon M.R."/>
            <person name="Massola Junior N.S."/>
            <person name="Baroncelli R."/>
        </authorList>
    </citation>
    <scope>NUCLEOTIDE SEQUENCE [LARGE SCALE GENOMIC DNA]</scope>
    <source>
        <strain evidence="1 2">CMES1059</strain>
    </source>
</reference>
<proteinExistence type="predicted"/>
<dbReference type="EMBL" id="VUJX02000017">
    <property type="protein sequence ID" value="KAL0929437.1"/>
    <property type="molecule type" value="Genomic_DNA"/>
</dbReference>
<accession>A0ACC3YC70</accession>
<sequence length="171" mass="19304">MAVLSACQESRAVALKRFQPLQCSTTDKAKTLYCDPQSDILWVDDFAHAGCKWCADKTWHQHIEHLHDLPMASCIRHIATWSPPSDPRTFFSSLQLLQEIFIHTFDPNSRKHASRAPILRLVKEGLPLGYLPESGGRRLHGLLTEKSDQVVDINVSRAWLESDGESVTIES</sequence>